<name>A0A2U2J3B3_9SPHN</name>
<keyword evidence="2" id="KW-1185">Reference proteome</keyword>
<evidence type="ECO:0000313" key="1">
    <source>
        <dbReference type="EMBL" id="PWG02794.1"/>
    </source>
</evidence>
<dbReference type="Proteomes" id="UP000245916">
    <property type="component" value="Unassembled WGS sequence"/>
</dbReference>
<sequence length="67" mass="7189">MTWREAIMPAAFPRPAAVAGCVQADLFYRDAPMKTVTAAGEPVELLTGRRHHPCVGIRGAANGTRAR</sequence>
<protein>
    <submittedName>
        <fullName evidence="1">Uncharacterized protein</fullName>
    </submittedName>
</protein>
<reference evidence="1 2" key="1">
    <citation type="submission" date="2018-05" db="EMBL/GenBank/DDBJ databases">
        <title>Genome of Sphingosinicella humi QZX222.</title>
        <authorList>
            <person name="Qiao Z."/>
            <person name="Wang G."/>
        </authorList>
    </citation>
    <scope>NUCLEOTIDE SEQUENCE [LARGE SCALE GENOMIC DNA]</scope>
    <source>
        <strain evidence="1 2">QZX222</strain>
    </source>
</reference>
<evidence type="ECO:0000313" key="2">
    <source>
        <dbReference type="Proteomes" id="UP000245916"/>
    </source>
</evidence>
<proteinExistence type="predicted"/>
<comment type="caution">
    <text evidence="1">The sequence shown here is derived from an EMBL/GenBank/DDBJ whole genome shotgun (WGS) entry which is preliminary data.</text>
</comment>
<dbReference type="EMBL" id="QFFF01000001">
    <property type="protein sequence ID" value="PWG02794.1"/>
    <property type="molecule type" value="Genomic_DNA"/>
</dbReference>
<organism evidence="1 2">
    <name type="scientific">Allosphingosinicella humi</name>
    <dbReference type="NCBI Taxonomy" id="2068657"/>
    <lineage>
        <taxon>Bacteria</taxon>
        <taxon>Pseudomonadati</taxon>
        <taxon>Pseudomonadota</taxon>
        <taxon>Alphaproteobacteria</taxon>
        <taxon>Sphingomonadales</taxon>
        <taxon>Sphingomonadaceae</taxon>
        <taxon>Allosphingosinicella</taxon>
    </lineage>
</organism>
<accession>A0A2U2J3B3</accession>
<gene>
    <name evidence="1" type="ORF">DF286_07900</name>
</gene>
<dbReference type="AlphaFoldDB" id="A0A2U2J3B3"/>